<feature type="compositionally biased region" description="Low complexity" evidence="1">
    <location>
        <begin position="128"/>
        <end position="140"/>
    </location>
</feature>
<name>A0A8J5JZ82_HOMAM</name>
<feature type="compositionally biased region" description="Gly residues" evidence="1">
    <location>
        <begin position="41"/>
        <end position="57"/>
    </location>
</feature>
<dbReference type="EMBL" id="JAHLQT010025476">
    <property type="protein sequence ID" value="KAG7164369.1"/>
    <property type="molecule type" value="Genomic_DNA"/>
</dbReference>
<feature type="compositionally biased region" description="Gly residues" evidence="1">
    <location>
        <begin position="114"/>
        <end position="125"/>
    </location>
</feature>
<organism evidence="2 3">
    <name type="scientific">Homarus americanus</name>
    <name type="common">American lobster</name>
    <dbReference type="NCBI Taxonomy" id="6706"/>
    <lineage>
        <taxon>Eukaryota</taxon>
        <taxon>Metazoa</taxon>
        <taxon>Ecdysozoa</taxon>
        <taxon>Arthropoda</taxon>
        <taxon>Crustacea</taxon>
        <taxon>Multicrustacea</taxon>
        <taxon>Malacostraca</taxon>
        <taxon>Eumalacostraca</taxon>
        <taxon>Eucarida</taxon>
        <taxon>Decapoda</taxon>
        <taxon>Pleocyemata</taxon>
        <taxon>Astacidea</taxon>
        <taxon>Nephropoidea</taxon>
        <taxon>Nephropidae</taxon>
        <taxon>Homarus</taxon>
    </lineage>
</organism>
<proteinExistence type="predicted"/>
<feature type="region of interest" description="Disordered" evidence="1">
    <location>
        <begin position="84"/>
        <end position="140"/>
    </location>
</feature>
<comment type="caution">
    <text evidence="2">The sequence shown here is derived from an EMBL/GenBank/DDBJ whole genome shotgun (WGS) entry which is preliminary data.</text>
</comment>
<evidence type="ECO:0000313" key="2">
    <source>
        <dbReference type="EMBL" id="KAG7164369.1"/>
    </source>
</evidence>
<feature type="non-terminal residue" evidence="2">
    <location>
        <position position="140"/>
    </location>
</feature>
<sequence>MSHHHPGTLPPSLIASAGSPMGPTAVSAAGPVDGAHMMGGAPMGGGGPGSGMPGLVGGVMPQGYEGSLPPHPHNYEVAAHYYGAPDPARTSSGGNGMLSEYTRNELRAHVGARSTGGGGGGGGPGSPSPGQQQQQQQQQP</sequence>
<keyword evidence="3" id="KW-1185">Reference proteome</keyword>
<gene>
    <name evidence="2" type="ORF">Hamer_G003550</name>
</gene>
<dbReference type="Proteomes" id="UP000747542">
    <property type="component" value="Unassembled WGS sequence"/>
</dbReference>
<evidence type="ECO:0000313" key="3">
    <source>
        <dbReference type="Proteomes" id="UP000747542"/>
    </source>
</evidence>
<dbReference type="AlphaFoldDB" id="A0A8J5JZ82"/>
<feature type="region of interest" description="Disordered" evidence="1">
    <location>
        <begin position="1"/>
        <end position="71"/>
    </location>
</feature>
<accession>A0A8J5JZ82</accession>
<evidence type="ECO:0000256" key="1">
    <source>
        <dbReference type="SAM" id="MobiDB-lite"/>
    </source>
</evidence>
<protein>
    <submittedName>
        <fullName evidence="2">Uncharacterized protein</fullName>
    </submittedName>
</protein>
<reference evidence="2" key="1">
    <citation type="journal article" date="2021" name="Sci. Adv.">
        <title>The American lobster genome reveals insights on longevity, neural, and immune adaptations.</title>
        <authorList>
            <person name="Polinski J.M."/>
            <person name="Zimin A.V."/>
            <person name="Clark K.F."/>
            <person name="Kohn A.B."/>
            <person name="Sadowski N."/>
            <person name="Timp W."/>
            <person name="Ptitsyn A."/>
            <person name="Khanna P."/>
            <person name="Romanova D.Y."/>
            <person name="Williams P."/>
            <person name="Greenwood S.J."/>
            <person name="Moroz L.L."/>
            <person name="Walt D.R."/>
            <person name="Bodnar A.G."/>
        </authorList>
    </citation>
    <scope>NUCLEOTIDE SEQUENCE</scope>
    <source>
        <strain evidence="2">GMGI-L3</strain>
    </source>
</reference>